<sequence length="86" mass="8961">MSSTSPESGLTSTINTIQRGLFGAVITLMGFGAACAVHDQILTTVVLLAVVGGLLWLQTVVLRLPKLINEAAEARGIPPFLSGAQR</sequence>
<name>A0AB39TQ57_9ACTN</name>
<keyword evidence="1" id="KW-1133">Transmembrane helix</keyword>
<feature type="transmembrane region" description="Helical" evidence="1">
    <location>
        <begin position="45"/>
        <end position="65"/>
    </location>
</feature>
<evidence type="ECO:0000256" key="1">
    <source>
        <dbReference type="SAM" id="Phobius"/>
    </source>
</evidence>
<accession>A0AB39TQ57</accession>
<dbReference type="AlphaFoldDB" id="A0AB39TQ57"/>
<dbReference type="EMBL" id="CP163445">
    <property type="protein sequence ID" value="XDQ81199.1"/>
    <property type="molecule type" value="Genomic_DNA"/>
</dbReference>
<evidence type="ECO:0000313" key="2">
    <source>
        <dbReference type="EMBL" id="XDQ81199.1"/>
    </source>
</evidence>
<feature type="transmembrane region" description="Helical" evidence="1">
    <location>
        <begin position="21"/>
        <end position="39"/>
    </location>
</feature>
<dbReference type="RefSeq" id="WP_369184164.1">
    <property type="nucleotide sequence ID" value="NZ_CP163445.1"/>
</dbReference>
<keyword evidence="1" id="KW-0472">Membrane</keyword>
<protein>
    <submittedName>
        <fullName evidence="2">Uncharacterized protein</fullName>
    </submittedName>
</protein>
<organism evidence="2">
    <name type="scientific">Streptomyces sp. Y1</name>
    <dbReference type="NCBI Taxonomy" id="3238634"/>
    <lineage>
        <taxon>Bacteria</taxon>
        <taxon>Bacillati</taxon>
        <taxon>Actinomycetota</taxon>
        <taxon>Actinomycetes</taxon>
        <taxon>Kitasatosporales</taxon>
        <taxon>Streptomycetaceae</taxon>
        <taxon>Streptomyces</taxon>
    </lineage>
</organism>
<keyword evidence="1" id="KW-0812">Transmembrane</keyword>
<proteinExistence type="predicted"/>
<reference evidence="2" key="1">
    <citation type="submission" date="2024-07" db="EMBL/GenBank/DDBJ databases">
        <authorList>
            <person name="Yu S.T."/>
        </authorList>
    </citation>
    <scope>NUCLEOTIDE SEQUENCE</scope>
    <source>
        <strain evidence="2">Y1</strain>
    </source>
</reference>
<gene>
    <name evidence="2" type="ORF">AB2U05_23410</name>
</gene>